<proteinExistence type="predicted"/>
<gene>
    <name evidence="1" type="ORF">J34TS1_60190</name>
</gene>
<protein>
    <submittedName>
        <fullName evidence="1">Uncharacterized protein</fullName>
    </submittedName>
</protein>
<sequence length="88" mass="10137">MEFQIIKADMSLDEEKHYLGHVTFSLAGHQTPYEITLFSKKQNQWDYSLNFSGDSGVEEEFLKADELLEEDDDLFDALVDAALDTMKQ</sequence>
<reference evidence="1 2" key="1">
    <citation type="submission" date="2021-03" db="EMBL/GenBank/DDBJ databases">
        <title>Antimicrobial resistance genes in bacteria isolated from Japanese honey, and their potential for conferring macrolide and lincosamide resistance in the American foulbrood pathogen Paenibacillus larvae.</title>
        <authorList>
            <person name="Okamoto M."/>
            <person name="Kumagai M."/>
            <person name="Kanamori H."/>
            <person name="Takamatsu D."/>
        </authorList>
    </citation>
    <scope>NUCLEOTIDE SEQUENCE [LARGE SCALE GENOMIC DNA]</scope>
    <source>
        <strain evidence="1 2">J34TS1</strain>
    </source>
</reference>
<dbReference type="RefSeq" id="WP_194230858.1">
    <property type="nucleotide sequence ID" value="NZ_AP025343.1"/>
</dbReference>
<name>A0A919YIS6_9BACL</name>
<evidence type="ECO:0000313" key="2">
    <source>
        <dbReference type="Proteomes" id="UP000682811"/>
    </source>
</evidence>
<accession>A0A919YIS6</accession>
<organism evidence="1 2">
    <name type="scientific">Paenibacillus azoreducens</name>
    <dbReference type="NCBI Taxonomy" id="116718"/>
    <lineage>
        <taxon>Bacteria</taxon>
        <taxon>Bacillati</taxon>
        <taxon>Bacillota</taxon>
        <taxon>Bacilli</taxon>
        <taxon>Bacillales</taxon>
        <taxon>Paenibacillaceae</taxon>
        <taxon>Paenibacillus</taxon>
    </lineage>
</organism>
<dbReference type="Proteomes" id="UP000682811">
    <property type="component" value="Unassembled WGS sequence"/>
</dbReference>
<keyword evidence="2" id="KW-1185">Reference proteome</keyword>
<comment type="caution">
    <text evidence="1">The sequence shown here is derived from an EMBL/GenBank/DDBJ whole genome shotgun (WGS) entry which is preliminary data.</text>
</comment>
<dbReference type="EMBL" id="BORT01000047">
    <property type="protein sequence ID" value="GIO51254.1"/>
    <property type="molecule type" value="Genomic_DNA"/>
</dbReference>
<evidence type="ECO:0000313" key="1">
    <source>
        <dbReference type="EMBL" id="GIO51254.1"/>
    </source>
</evidence>
<dbReference type="AlphaFoldDB" id="A0A919YIS6"/>